<sequence length="136" mass="14020">MKPLLLPALLAGPAQVARATVPLRLTLSSVCILDRTGTPVTASTVTVNCTRSAPAPQSPLELAPVQVGNWRLSAHTSSSDGAELYTFTLTALNAAANTADCSRPGVLPCRARPLVRAPVRTVKSPALGCSGVEHPS</sequence>
<dbReference type="EMBL" id="BMOE01000006">
    <property type="protein sequence ID" value="GGJ76983.1"/>
    <property type="molecule type" value="Genomic_DNA"/>
</dbReference>
<organism evidence="2 3">
    <name type="scientific">Deinococcus aquiradiocola</name>
    <dbReference type="NCBI Taxonomy" id="393059"/>
    <lineage>
        <taxon>Bacteria</taxon>
        <taxon>Thermotogati</taxon>
        <taxon>Deinococcota</taxon>
        <taxon>Deinococci</taxon>
        <taxon>Deinococcales</taxon>
        <taxon>Deinococcaceae</taxon>
        <taxon>Deinococcus</taxon>
    </lineage>
</organism>
<evidence type="ECO:0000256" key="1">
    <source>
        <dbReference type="SAM" id="SignalP"/>
    </source>
</evidence>
<evidence type="ECO:0000313" key="3">
    <source>
        <dbReference type="Proteomes" id="UP000635726"/>
    </source>
</evidence>
<comment type="caution">
    <text evidence="2">The sequence shown here is derived from an EMBL/GenBank/DDBJ whole genome shotgun (WGS) entry which is preliminary data.</text>
</comment>
<proteinExistence type="predicted"/>
<evidence type="ECO:0000313" key="2">
    <source>
        <dbReference type="EMBL" id="GGJ76983.1"/>
    </source>
</evidence>
<feature type="chain" id="PRO_5037113696" description="Ig-like domain-containing protein" evidence="1">
    <location>
        <begin position="20"/>
        <end position="136"/>
    </location>
</feature>
<keyword evidence="1" id="KW-0732">Signal</keyword>
<dbReference type="Proteomes" id="UP000635726">
    <property type="component" value="Unassembled WGS sequence"/>
</dbReference>
<keyword evidence="3" id="KW-1185">Reference proteome</keyword>
<dbReference type="AlphaFoldDB" id="A0A917UQP2"/>
<reference evidence="2" key="1">
    <citation type="journal article" date="2014" name="Int. J. Syst. Evol. Microbiol.">
        <title>Complete genome sequence of Corynebacterium casei LMG S-19264T (=DSM 44701T), isolated from a smear-ripened cheese.</title>
        <authorList>
            <consortium name="US DOE Joint Genome Institute (JGI-PGF)"/>
            <person name="Walter F."/>
            <person name="Albersmeier A."/>
            <person name="Kalinowski J."/>
            <person name="Ruckert C."/>
        </authorList>
    </citation>
    <scope>NUCLEOTIDE SEQUENCE</scope>
    <source>
        <strain evidence="2">JCM 14371</strain>
    </source>
</reference>
<protein>
    <recommendedName>
        <fullName evidence="4">Ig-like domain-containing protein</fullName>
    </recommendedName>
</protein>
<gene>
    <name evidence="2" type="ORF">GCM10008939_21330</name>
</gene>
<feature type="signal peptide" evidence="1">
    <location>
        <begin position="1"/>
        <end position="19"/>
    </location>
</feature>
<dbReference type="RefSeq" id="WP_188963262.1">
    <property type="nucleotide sequence ID" value="NZ_BMOE01000006.1"/>
</dbReference>
<accession>A0A917UQP2</accession>
<reference evidence="2" key="2">
    <citation type="submission" date="2020-09" db="EMBL/GenBank/DDBJ databases">
        <authorList>
            <person name="Sun Q."/>
            <person name="Ohkuma M."/>
        </authorList>
    </citation>
    <scope>NUCLEOTIDE SEQUENCE</scope>
    <source>
        <strain evidence="2">JCM 14371</strain>
    </source>
</reference>
<name>A0A917UQP2_9DEIO</name>
<evidence type="ECO:0008006" key="4">
    <source>
        <dbReference type="Google" id="ProtNLM"/>
    </source>
</evidence>